<sequence length="459" mass="50433">MPPAPVYSIVAVDQRKLQQQLGVMQIGLSGERTRWHQQMPHDLSRKAPKAPRIIRMQASQAQGKELEAAIVKSPETLDSPTFKKALALKSEELKKQQHELQLRAAERHEIVEEFHVVNNDIGEHVDGINRFLKDTIGELDAMQKALASPTPSPVKGEQGASVNVKLKFNIKDEADAKVKVNKVEDDIAVNGFPIPGTPSQCSTAGSLKLSQEDWESFSPLPTPAQRTQSRHTAVGNIFQGGSQESMGSTQQANAAVISYPPTPVANVHLDRATPGASFTPTPTNGTRTPTPGCSIVGPGGNPIQGTIHGNQKFVAYVVYVGNGGAHGVFKYWHKNKKYPTVPAGSPFVEGYADALWKGIRNEERAREYYEECRDWQVFDRIQEFLRGKYAGKVMYFIVTKGLQPGVYNNVKDLVETGLGYRGGQVYTFQGSRPEASTQFTAFYGKGEVEQWDGIQDGDV</sequence>
<proteinExistence type="predicted"/>
<dbReference type="Proteomes" id="UP001465976">
    <property type="component" value="Unassembled WGS sequence"/>
</dbReference>
<evidence type="ECO:0000313" key="2">
    <source>
        <dbReference type="Proteomes" id="UP001465976"/>
    </source>
</evidence>
<protein>
    <submittedName>
        <fullName evidence="1">Uncharacterized protein</fullName>
    </submittedName>
</protein>
<name>A0ABR3F3G5_9AGAR</name>
<reference evidence="1 2" key="1">
    <citation type="submission" date="2024-02" db="EMBL/GenBank/DDBJ databases">
        <title>A draft genome for the cacao thread blight pathogen Marasmius crinis-equi.</title>
        <authorList>
            <person name="Cohen S.P."/>
            <person name="Baruah I.K."/>
            <person name="Amoako-Attah I."/>
            <person name="Bukari Y."/>
            <person name="Meinhardt L.W."/>
            <person name="Bailey B.A."/>
        </authorList>
    </citation>
    <scope>NUCLEOTIDE SEQUENCE [LARGE SCALE GENOMIC DNA]</scope>
    <source>
        <strain evidence="1 2">GH-76</strain>
    </source>
</reference>
<gene>
    <name evidence="1" type="ORF">V5O48_012203</name>
</gene>
<keyword evidence="2" id="KW-1185">Reference proteome</keyword>
<comment type="caution">
    <text evidence="1">The sequence shown here is derived from an EMBL/GenBank/DDBJ whole genome shotgun (WGS) entry which is preliminary data.</text>
</comment>
<accession>A0ABR3F3G5</accession>
<dbReference type="EMBL" id="JBAHYK010001057">
    <property type="protein sequence ID" value="KAL0569760.1"/>
    <property type="molecule type" value="Genomic_DNA"/>
</dbReference>
<organism evidence="1 2">
    <name type="scientific">Marasmius crinis-equi</name>
    <dbReference type="NCBI Taxonomy" id="585013"/>
    <lineage>
        <taxon>Eukaryota</taxon>
        <taxon>Fungi</taxon>
        <taxon>Dikarya</taxon>
        <taxon>Basidiomycota</taxon>
        <taxon>Agaricomycotina</taxon>
        <taxon>Agaricomycetes</taxon>
        <taxon>Agaricomycetidae</taxon>
        <taxon>Agaricales</taxon>
        <taxon>Marasmiineae</taxon>
        <taxon>Marasmiaceae</taxon>
        <taxon>Marasmius</taxon>
    </lineage>
</organism>
<evidence type="ECO:0000313" key="1">
    <source>
        <dbReference type="EMBL" id="KAL0569760.1"/>
    </source>
</evidence>